<accession>A0A9J8AB84</accession>
<dbReference type="Ensembl" id="ENSCCRT00000140581.1">
    <property type="protein sequence ID" value="ENSCCRP00000141308.1"/>
    <property type="gene ID" value="ENSCCRG00000016840.2"/>
</dbReference>
<evidence type="ECO:0000256" key="1">
    <source>
        <dbReference type="ARBA" id="ARBA00004123"/>
    </source>
</evidence>
<dbReference type="InterPro" id="IPR022712">
    <property type="entry name" value="Beta_Casp"/>
</dbReference>
<dbReference type="Proteomes" id="UP001108240">
    <property type="component" value="Unplaced"/>
</dbReference>
<dbReference type="Pfam" id="PF21382">
    <property type="entry name" value="IntS9_C"/>
    <property type="match status" value="1"/>
</dbReference>
<evidence type="ECO:0000313" key="9">
    <source>
        <dbReference type="Proteomes" id="UP001108240"/>
    </source>
</evidence>
<dbReference type="GO" id="GO:0034472">
    <property type="term" value="P:snRNA 3'-end processing"/>
    <property type="evidence" value="ECO:0007669"/>
    <property type="project" value="TreeGrafter"/>
</dbReference>
<keyword evidence="9" id="KW-1185">Reference proteome</keyword>
<keyword evidence="6" id="KW-0539">Nucleus</keyword>
<keyword evidence="5" id="KW-0963">Cytoplasm</keyword>
<evidence type="ECO:0000256" key="6">
    <source>
        <dbReference type="ARBA" id="ARBA00023242"/>
    </source>
</evidence>
<name>A0A9J8AB84_CYPCA</name>
<dbReference type="InterPro" id="IPR036866">
    <property type="entry name" value="RibonucZ/Hydroxyglut_hydro"/>
</dbReference>
<dbReference type="GO" id="GO:0090101">
    <property type="term" value="P:negative regulation of transmembrane receptor protein serine/threonine kinase signaling pathway"/>
    <property type="evidence" value="ECO:0007669"/>
    <property type="project" value="UniProtKB-ARBA"/>
</dbReference>
<dbReference type="PANTHER" id="PTHR46094:SF1">
    <property type="entry name" value="INTEGRATOR COMPLEX SUBUNIT 9"/>
    <property type="match status" value="1"/>
</dbReference>
<dbReference type="Gene3D" id="3.40.50.10890">
    <property type="match status" value="1"/>
</dbReference>
<dbReference type="SMART" id="SM01027">
    <property type="entry name" value="Beta-Casp"/>
    <property type="match status" value="1"/>
</dbReference>
<proteinExistence type="inferred from homology"/>
<reference evidence="8" key="2">
    <citation type="submission" date="2025-09" db="UniProtKB">
        <authorList>
            <consortium name="Ensembl"/>
        </authorList>
    </citation>
    <scope>IDENTIFICATION</scope>
</reference>
<dbReference type="GO" id="GO:0160232">
    <property type="term" value="C:INTAC complex"/>
    <property type="evidence" value="ECO:0007669"/>
    <property type="project" value="UniProtKB-ARBA"/>
</dbReference>
<dbReference type="Pfam" id="PF16661">
    <property type="entry name" value="Lactamase_B_6"/>
    <property type="match status" value="1"/>
</dbReference>
<reference evidence="8" key="1">
    <citation type="submission" date="2025-08" db="UniProtKB">
        <authorList>
            <consortium name="Ensembl"/>
        </authorList>
    </citation>
    <scope>IDENTIFICATION</scope>
</reference>
<organism evidence="8 9">
    <name type="scientific">Cyprinus carpio carpio</name>
    <dbReference type="NCBI Taxonomy" id="630221"/>
    <lineage>
        <taxon>Eukaryota</taxon>
        <taxon>Metazoa</taxon>
        <taxon>Chordata</taxon>
        <taxon>Craniata</taxon>
        <taxon>Vertebrata</taxon>
        <taxon>Euteleostomi</taxon>
        <taxon>Actinopterygii</taxon>
        <taxon>Neopterygii</taxon>
        <taxon>Teleostei</taxon>
        <taxon>Ostariophysi</taxon>
        <taxon>Cypriniformes</taxon>
        <taxon>Cyprinidae</taxon>
        <taxon>Cyprininae</taxon>
        <taxon>Cyprinus</taxon>
    </lineage>
</organism>
<dbReference type="InterPro" id="IPR001279">
    <property type="entry name" value="Metallo-B-lactamas"/>
</dbReference>
<dbReference type="GO" id="GO:0032039">
    <property type="term" value="C:integrator complex"/>
    <property type="evidence" value="ECO:0007669"/>
    <property type="project" value="InterPro"/>
</dbReference>
<dbReference type="GO" id="GO:0160240">
    <property type="term" value="P:RNA polymerase II transcription initiation surveillance"/>
    <property type="evidence" value="ECO:0007669"/>
    <property type="project" value="UniProtKB-ARBA"/>
</dbReference>
<comment type="similarity">
    <text evidence="3">Belongs to the metallo-beta-lactamase superfamily. RNA-metabolizing metallo-beta-lactamase-like family. INTS9 subfamily.</text>
</comment>
<protein>
    <recommendedName>
        <fullName evidence="4">Integrator complex subunit 9</fullName>
    </recommendedName>
</protein>
<dbReference type="FunFam" id="3.40.50.10890:FF:000003">
    <property type="entry name" value="Integrator complex subunit 9"/>
    <property type="match status" value="1"/>
</dbReference>
<dbReference type="Pfam" id="PF10996">
    <property type="entry name" value="Beta-Casp"/>
    <property type="match status" value="1"/>
</dbReference>
<feature type="domain" description="Beta-Casp" evidence="7">
    <location>
        <begin position="304"/>
        <end position="432"/>
    </location>
</feature>
<evidence type="ECO:0000256" key="5">
    <source>
        <dbReference type="ARBA" id="ARBA00022490"/>
    </source>
</evidence>
<sequence>MKLYCLSGHPTLPCNVLKFKSTTIMLDCGLDTTAALYFLPLPLVHSPRLSKLPGWVSKDGAVNLEKELKECSGRVFVDSQPEFCLPEKELLDLSTIDVILISNYHCMMALPYITEHTGFTGTVYATEPTLQIGRLLMEELVTFMERVPKAQAATCWKNKEIQRLLPGPLKDAVDVWSWRKCYSVQEVNSALSKVQLVGYSQKELFGAVQVTPLSSGYSLGSSNWIIQSHYEKVSYVSGSSLLTTHPQPMEQSSLKNSDVLILTGLTQIPTANPDGMLGEFCSNLAMTIRAGGNVLVPCYSSGVIYDLLECLYQFMDSANLGSTPFYFISPVANSSLEFSQIFAEWLCQNKQSKVYLPEPPFPHAELIQTNKLKHYPSIHGDFSSEFRQPCVVFTGHPSLRFGDVVHFMELWGKSSLNTIIFTEPDFSYLDALAPYQPLAMKCVYCPIDTRLNFHQVSKLLKDIQPLHVVCPEPYTQPPPAQPHRSDLMLELQPPPMAYRRCSVLGLPFRRRYERIHLLPELARSLVPSEIKAGVSVATVSAVLQSKDNKHVLQVSECSVHDSLGNTECLKCMIFTSELYGHILHLQTEDVLIQLEEDATHIICDNNEPLRTALRDLVLRFLQKL</sequence>
<dbReference type="InterPro" id="IPR027074">
    <property type="entry name" value="Integrator_9su"/>
</dbReference>
<dbReference type="Gene3D" id="3.60.15.10">
    <property type="entry name" value="Ribonuclease Z/Hydroxyacylglutathione hydrolase-like"/>
    <property type="match status" value="1"/>
</dbReference>
<dbReference type="SUPFAM" id="SSF56281">
    <property type="entry name" value="Metallo-hydrolase/oxidoreductase"/>
    <property type="match status" value="1"/>
</dbReference>
<dbReference type="GeneTree" id="ENSGT00390000001445"/>
<evidence type="ECO:0000256" key="4">
    <source>
        <dbReference type="ARBA" id="ARBA00015337"/>
    </source>
</evidence>
<dbReference type="GO" id="GO:0005829">
    <property type="term" value="C:cytosol"/>
    <property type="evidence" value="ECO:0007669"/>
    <property type="project" value="UniProtKB-ARBA"/>
</dbReference>
<dbReference type="PANTHER" id="PTHR46094">
    <property type="entry name" value="INTEGRATOR COMPLEX SUBUNIT 9"/>
    <property type="match status" value="1"/>
</dbReference>
<evidence type="ECO:0000256" key="2">
    <source>
        <dbReference type="ARBA" id="ARBA00004496"/>
    </source>
</evidence>
<dbReference type="GO" id="GO:0090287">
    <property type="term" value="P:regulation of cellular response to growth factor stimulus"/>
    <property type="evidence" value="ECO:0007669"/>
    <property type="project" value="UniProtKB-ARBA"/>
</dbReference>
<evidence type="ECO:0000313" key="8">
    <source>
        <dbReference type="Ensembl" id="ENSCCRP00000141308.1"/>
    </source>
</evidence>
<evidence type="ECO:0000259" key="7">
    <source>
        <dbReference type="SMART" id="SM01027"/>
    </source>
</evidence>
<comment type="subcellular location">
    <subcellularLocation>
        <location evidence="2">Cytoplasm</location>
    </subcellularLocation>
    <subcellularLocation>
        <location evidence="1">Nucleus</location>
    </subcellularLocation>
</comment>
<dbReference type="AlphaFoldDB" id="A0A9J8AB84"/>
<evidence type="ECO:0000256" key="3">
    <source>
        <dbReference type="ARBA" id="ARBA00006861"/>
    </source>
</evidence>
<dbReference type="InterPro" id="IPR048660">
    <property type="entry name" value="IntS9-like_C"/>
</dbReference>